<evidence type="ECO:0000256" key="2">
    <source>
        <dbReference type="SAM" id="SignalP"/>
    </source>
</evidence>
<accession>A0AAV3YTS2</accession>
<dbReference type="AlphaFoldDB" id="A0AAV3YTS2"/>
<keyword evidence="2" id="KW-0732">Signal</keyword>
<protein>
    <recommendedName>
        <fullName evidence="5">Secreted protein</fullName>
    </recommendedName>
</protein>
<feature type="region of interest" description="Disordered" evidence="1">
    <location>
        <begin position="60"/>
        <end position="82"/>
    </location>
</feature>
<feature type="chain" id="PRO_5043405383" description="Secreted protein" evidence="2">
    <location>
        <begin position="19"/>
        <end position="82"/>
    </location>
</feature>
<dbReference type="EMBL" id="BLXT01001414">
    <property type="protein sequence ID" value="GFN85443.1"/>
    <property type="molecule type" value="Genomic_DNA"/>
</dbReference>
<evidence type="ECO:0000313" key="4">
    <source>
        <dbReference type="Proteomes" id="UP000735302"/>
    </source>
</evidence>
<evidence type="ECO:0000313" key="3">
    <source>
        <dbReference type="EMBL" id="GFN85443.1"/>
    </source>
</evidence>
<name>A0AAV3YTS2_9GAST</name>
<proteinExistence type="predicted"/>
<dbReference type="Proteomes" id="UP000735302">
    <property type="component" value="Unassembled WGS sequence"/>
</dbReference>
<evidence type="ECO:0008006" key="5">
    <source>
        <dbReference type="Google" id="ProtNLM"/>
    </source>
</evidence>
<organism evidence="3 4">
    <name type="scientific">Plakobranchus ocellatus</name>
    <dbReference type="NCBI Taxonomy" id="259542"/>
    <lineage>
        <taxon>Eukaryota</taxon>
        <taxon>Metazoa</taxon>
        <taxon>Spiralia</taxon>
        <taxon>Lophotrochozoa</taxon>
        <taxon>Mollusca</taxon>
        <taxon>Gastropoda</taxon>
        <taxon>Heterobranchia</taxon>
        <taxon>Euthyneura</taxon>
        <taxon>Panpulmonata</taxon>
        <taxon>Sacoglossa</taxon>
        <taxon>Placobranchoidea</taxon>
        <taxon>Plakobranchidae</taxon>
        <taxon>Plakobranchus</taxon>
    </lineage>
</organism>
<evidence type="ECO:0000256" key="1">
    <source>
        <dbReference type="SAM" id="MobiDB-lite"/>
    </source>
</evidence>
<feature type="compositionally biased region" description="Acidic residues" evidence="1">
    <location>
        <begin position="63"/>
        <end position="76"/>
    </location>
</feature>
<comment type="caution">
    <text evidence="3">The sequence shown here is derived from an EMBL/GenBank/DDBJ whole genome shotgun (WGS) entry which is preliminary data.</text>
</comment>
<sequence length="82" mass="8661">MNSLRASQICLFIFGTWGLSSELLELIAGVAGRRCKFCQALHGTSGNLCRAAAITALGATAAADDDDGEDDDDDDDFVAKMF</sequence>
<reference evidence="3 4" key="1">
    <citation type="journal article" date="2021" name="Elife">
        <title>Chloroplast acquisition without the gene transfer in kleptoplastic sea slugs, Plakobranchus ocellatus.</title>
        <authorList>
            <person name="Maeda T."/>
            <person name="Takahashi S."/>
            <person name="Yoshida T."/>
            <person name="Shimamura S."/>
            <person name="Takaki Y."/>
            <person name="Nagai Y."/>
            <person name="Toyoda A."/>
            <person name="Suzuki Y."/>
            <person name="Arimoto A."/>
            <person name="Ishii H."/>
            <person name="Satoh N."/>
            <person name="Nishiyama T."/>
            <person name="Hasebe M."/>
            <person name="Maruyama T."/>
            <person name="Minagawa J."/>
            <person name="Obokata J."/>
            <person name="Shigenobu S."/>
        </authorList>
    </citation>
    <scope>NUCLEOTIDE SEQUENCE [LARGE SCALE GENOMIC DNA]</scope>
</reference>
<feature type="signal peptide" evidence="2">
    <location>
        <begin position="1"/>
        <end position="18"/>
    </location>
</feature>
<gene>
    <name evidence="3" type="ORF">PoB_001194900</name>
</gene>
<keyword evidence="4" id="KW-1185">Reference proteome</keyword>